<evidence type="ECO:0000313" key="1">
    <source>
        <dbReference type="EMBL" id="KAG0448566.1"/>
    </source>
</evidence>
<sequence length="117" mass="13381">MLMGVDSAPRMDAECQRMVCCMPRSQTIVENIARVDFARGEIIVVAGHIDCTNKVCHGSVTCMDDRKWAPHFTFLETQTKKSDMFVSRQVSKPERCNEVDWWDPHLRGEPLTNPDLL</sequence>
<dbReference type="Proteomes" id="UP000636800">
    <property type="component" value="Unassembled WGS sequence"/>
</dbReference>
<protein>
    <submittedName>
        <fullName evidence="1">Uncharacterized protein</fullName>
    </submittedName>
</protein>
<proteinExistence type="predicted"/>
<keyword evidence="2" id="KW-1185">Reference proteome</keyword>
<dbReference type="EMBL" id="JADCNL010000306">
    <property type="protein sequence ID" value="KAG0448566.1"/>
    <property type="molecule type" value="Genomic_DNA"/>
</dbReference>
<name>A0A835P7X5_VANPL</name>
<dbReference type="AlphaFoldDB" id="A0A835P7X5"/>
<reference evidence="1 2" key="1">
    <citation type="journal article" date="2020" name="Nat. Food">
        <title>A phased Vanilla planifolia genome enables genetic improvement of flavour and production.</title>
        <authorList>
            <person name="Hasing T."/>
            <person name="Tang H."/>
            <person name="Brym M."/>
            <person name="Khazi F."/>
            <person name="Huang T."/>
            <person name="Chambers A.H."/>
        </authorList>
    </citation>
    <scope>NUCLEOTIDE SEQUENCE [LARGE SCALE GENOMIC DNA]</scope>
    <source>
        <tissue evidence="1">Leaf</tissue>
    </source>
</reference>
<accession>A0A835P7X5</accession>
<evidence type="ECO:0000313" key="2">
    <source>
        <dbReference type="Proteomes" id="UP000636800"/>
    </source>
</evidence>
<comment type="caution">
    <text evidence="1">The sequence shown here is derived from an EMBL/GenBank/DDBJ whole genome shotgun (WGS) entry which is preliminary data.</text>
</comment>
<dbReference type="OrthoDB" id="71310at2759"/>
<gene>
    <name evidence="1" type="ORF">HPP92_027769</name>
</gene>
<organism evidence="1 2">
    <name type="scientific">Vanilla planifolia</name>
    <name type="common">Vanilla</name>
    <dbReference type="NCBI Taxonomy" id="51239"/>
    <lineage>
        <taxon>Eukaryota</taxon>
        <taxon>Viridiplantae</taxon>
        <taxon>Streptophyta</taxon>
        <taxon>Embryophyta</taxon>
        <taxon>Tracheophyta</taxon>
        <taxon>Spermatophyta</taxon>
        <taxon>Magnoliopsida</taxon>
        <taxon>Liliopsida</taxon>
        <taxon>Asparagales</taxon>
        <taxon>Orchidaceae</taxon>
        <taxon>Vanilloideae</taxon>
        <taxon>Vanilleae</taxon>
        <taxon>Vanilla</taxon>
    </lineage>
</organism>